<feature type="compositionally biased region" description="Acidic residues" evidence="1">
    <location>
        <begin position="270"/>
        <end position="281"/>
    </location>
</feature>
<dbReference type="PANTHER" id="PTHR28022:SF1">
    <property type="entry name" value="GPI MANNOSYLTRANSFERASE 2 SUBUNIT PGA1"/>
    <property type="match status" value="1"/>
</dbReference>
<evidence type="ECO:0000256" key="1">
    <source>
        <dbReference type="SAM" id="MobiDB-lite"/>
    </source>
</evidence>
<name>A0A319C9X6_ASPVC</name>
<accession>A0A319C9X6</accession>
<keyword evidence="4" id="KW-1185">Reference proteome</keyword>
<evidence type="ECO:0000313" key="4">
    <source>
        <dbReference type="Proteomes" id="UP000248405"/>
    </source>
</evidence>
<evidence type="ECO:0000313" key="3">
    <source>
        <dbReference type="EMBL" id="PYH65462.1"/>
    </source>
</evidence>
<dbReference type="PANTHER" id="PTHR28022">
    <property type="entry name" value="GPI MANNOSYLTRANSFERASE 2 SUBUNIT PGA1"/>
    <property type="match status" value="1"/>
</dbReference>
<evidence type="ECO:0000256" key="2">
    <source>
        <dbReference type="SAM" id="Phobius"/>
    </source>
</evidence>
<dbReference type="GO" id="GO:0005789">
    <property type="term" value="C:endoplasmic reticulum membrane"/>
    <property type="evidence" value="ECO:0007669"/>
    <property type="project" value="TreeGrafter"/>
</dbReference>
<dbReference type="AlphaFoldDB" id="A0A319C9X6"/>
<dbReference type="Proteomes" id="UP000248405">
    <property type="component" value="Unassembled WGS sequence"/>
</dbReference>
<dbReference type="GO" id="GO:0000030">
    <property type="term" value="F:mannosyltransferase activity"/>
    <property type="evidence" value="ECO:0007669"/>
    <property type="project" value="TreeGrafter"/>
</dbReference>
<sequence length="293" mass="32334">MLLTLPLLPRHVPSSIPYLILAFLLFTALVTANVEKTIFLAPPPTTIPTPHPPIDDLGLARLSPSHPILRTHLNASFPTQFSPGTESWFFLQNLTPGRRYEVRICWLATPILTLWGKKQPTSFTLTTYTLPHALSDTFLLSSITNYSSLRLASTPNSELDLDLDDTTTTNFNPETPLDSNEPITDSVLFLRIRAAADYYTTDKELMTHVPPVAVDVILDPFLGNVFPRSLVPTACYGVIVAVVAVLVGKWVVGELGRVVDDMAEEREKEEGDEDVDGDGEVVVDGVREGKKVR</sequence>
<reference evidence="3" key="1">
    <citation type="submission" date="2016-12" db="EMBL/GenBank/DDBJ databases">
        <title>The genomes of Aspergillus section Nigri reveals drivers in fungal speciation.</title>
        <authorList>
            <consortium name="DOE Joint Genome Institute"/>
            <person name="Vesth T.C."/>
            <person name="Nybo J."/>
            <person name="Theobald S."/>
            <person name="Brandl J."/>
            <person name="Frisvad J.C."/>
            <person name="Nielsen K.F."/>
            <person name="Lyhne E.K."/>
            <person name="Kogle M.E."/>
            <person name="Kuo A."/>
            <person name="Riley R."/>
            <person name="Clum A."/>
            <person name="Nolan M."/>
            <person name="Lipzen A."/>
            <person name="Salamov A."/>
            <person name="Henrissat B."/>
            <person name="Wiebenga A."/>
            <person name="De Vries R.P."/>
            <person name="Grigoriev I.V."/>
            <person name="Mortensen U.H."/>
            <person name="Andersen M.R."/>
            <person name="Baker S.E."/>
        </authorList>
    </citation>
    <scope>NUCLEOTIDE SEQUENCE [LARGE SCALE GENOMIC DNA]</scope>
    <source>
        <strain evidence="3">CBS 113365</strain>
    </source>
</reference>
<gene>
    <name evidence="3" type="ORF">BO88DRAFT_438021</name>
</gene>
<keyword evidence="2" id="KW-0472">Membrane</keyword>
<dbReference type="OrthoDB" id="3360032at2759"/>
<keyword evidence="2" id="KW-0812">Transmembrane</keyword>
<dbReference type="InterPro" id="IPR019433">
    <property type="entry name" value="GPI_ManTrfase_II_coact_Pga1"/>
</dbReference>
<dbReference type="GO" id="GO:0031501">
    <property type="term" value="C:mannosyltransferase complex"/>
    <property type="evidence" value="ECO:0007669"/>
    <property type="project" value="TreeGrafter"/>
</dbReference>
<dbReference type="GeneID" id="37214247"/>
<dbReference type="EMBL" id="KZ821638">
    <property type="protein sequence ID" value="PYH65462.1"/>
    <property type="molecule type" value="Genomic_DNA"/>
</dbReference>
<proteinExistence type="predicted"/>
<feature type="transmembrane region" description="Helical" evidence="2">
    <location>
        <begin position="230"/>
        <end position="252"/>
    </location>
</feature>
<dbReference type="RefSeq" id="XP_025559256.1">
    <property type="nucleotide sequence ID" value="XM_025709655.1"/>
</dbReference>
<feature type="region of interest" description="Disordered" evidence="1">
    <location>
        <begin position="263"/>
        <end position="293"/>
    </location>
</feature>
<organism evidence="3 4">
    <name type="scientific">Aspergillus vadensis (strain CBS 113365 / IMI 142717 / IBT 24658)</name>
    <dbReference type="NCBI Taxonomy" id="1448311"/>
    <lineage>
        <taxon>Eukaryota</taxon>
        <taxon>Fungi</taxon>
        <taxon>Dikarya</taxon>
        <taxon>Ascomycota</taxon>
        <taxon>Pezizomycotina</taxon>
        <taxon>Eurotiomycetes</taxon>
        <taxon>Eurotiomycetidae</taxon>
        <taxon>Eurotiales</taxon>
        <taxon>Aspergillaceae</taxon>
        <taxon>Aspergillus</taxon>
        <taxon>Aspergillus subgen. Circumdati</taxon>
    </lineage>
</organism>
<dbReference type="GO" id="GO:0006506">
    <property type="term" value="P:GPI anchor biosynthetic process"/>
    <property type="evidence" value="ECO:0007669"/>
    <property type="project" value="TreeGrafter"/>
</dbReference>
<keyword evidence="2" id="KW-1133">Transmembrane helix</keyword>
<protein>
    <submittedName>
        <fullName evidence="3">Uncharacterized protein</fullName>
    </submittedName>
</protein>